<evidence type="ECO:0000256" key="2">
    <source>
        <dbReference type="ARBA" id="ARBA00022559"/>
    </source>
</evidence>
<keyword evidence="2 5" id="KW-0575">Peroxidase</keyword>
<feature type="active site" evidence="4">
    <location>
        <position position="35"/>
    </location>
</feature>
<evidence type="ECO:0000256" key="4">
    <source>
        <dbReference type="PIRSR" id="PIRSR000303-1"/>
    </source>
</evidence>
<dbReference type="PRINTS" id="PR01011">
    <property type="entry name" value="GLUTPROXDASE"/>
</dbReference>
<comment type="similarity">
    <text evidence="1 5">Belongs to the glutathione peroxidase family.</text>
</comment>
<dbReference type="AlphaFoldDB" id="A0AAJ1QWC7"/>
<evidence type="ECO:0000256" key="1">
    <source>
        <dbReference type="ARBA" id="ARBA00006926"/>
    </source>
</evidence>
<dbReference type="PROSITE" id="PS00460">
    <property type="entry name" value="GLUTATHIONE_PEROXID_1"/>
    <property type="match status" value="1"/>
</dbReference>
<dbReference type="InterPro" id="IPR036249">
    <property type="entry name" value="Thioredoxin-like_sf"/>
</dbReference>
<keyword evidence="3 5" id="KW-0560">Oxidoreductase</keyword>
<evidence type="ECO:0000313" key="7">
    <source>
        <dbReference type="Proteomes" id="UP001228636"/>
    </source>
</evidence>
<dbReference type="EMBL" id="JAUFQH010000005">
    <property type="protein sequence ID" value="MDN3619190.1"/>
    <property type="molecule type" value="Genomic_DNA"/>
</dbReference>
<dbReference type="Pfam" id="PF00255">
    <property type="entry name" value="GSHPx"/>
    <property type="match status" value="1"/>
</dbReference>
<dbReference type="Gene3D" id="3.40.30.10">
    <property type="entry name" value="Glutaredoxin"/>
    <property type="match status" value="1"/>
</dbReference>
<dbReference type="PANTHER" id="PTHR11592:SF134">
    <property type="entry name" value="PHOSPHOLIPID HYDROPEROXIDE GLUTATHIONE PEROXIDASE"/>
    <property type="match status" value="1"/>
</dbReference>
<dbReference type="Proteomes" id="UP001228636">
    <property type="component" value="Unassembled WGS sequence"/>
</dbReference>
<dbReference type="SUPFAM" id="SSF52833">
    <property type="entry name" value="Thioredoxin-like"/>
    <property type="match status" value="1"/>
</dbReference>
<accession>A0AAJ1QWC7</accession>
<comment type="caution">
    <text evidence="6">The sequence shown here is derived from an EMBL/GenBank/DDBJ whole genome shotgun (WGS) entry which is preliminary data.</text>
</comment>
<evidence type="ECO:0000256" key="5">
    <source>
        <dbReference type="RuleBase" id="RU000499"/>
    </source>
</evidence>
<name>A0AAJ1QWC7_9FLAO</name>
<dbReference type="PIRSF" id="PIRSF000303">
    <property type="entry name" value="Glutathion_perox"/>
    <property type="match status" value="1"/>
</dbReference>
<dbReference type="RefSeq" id="WP_261973936.1">
    <property type="nucleotide sequence ID" value="NZ_CP103460.1"/>
</dbReference>
<protein>
    <recommendedName>
        <fullName evidence="5">Glutathione peroxidase</fullName>
    </recommendedName>
</protein>
<dbReference type="FunFam" id="3.40.30.10:FF:000010">
    <property type="entry name" value="Glutathione peroxidase"/>
    <property type="match status" value="1"/>
</dbReference>
<dbReference type="GO" id="GO:0004601">
    <property type="term" value="F:peroxidase activity"/>
    <property type="evidence" value="ECO:0007669"/>
    <property type="project" value="UniProtKB-KW"/>
</dbReference>
<dbReference type="InterPro" id="IPR029759">
    <property type="entry name" value="GPX_AS"/>
</dbReference>
<dbReference type="InterPro" id="IPR000889">
    <property type="entry name" value="Glutathione_peroxidase"/>
</dbReference>
<sequence>MNIYNIEINSLQNTPILLSDFKGKYILFVNVASKCGFTPQYKDLEELHKTYKDKIVVIGVPCNQFGKQEPGSSSEIEEFCEVNYGVSFLMTEKIDVKGKNQHPLYTWLTSKKFNNKKNSSVKWNFQKYLVSPEGELIDYYFSITKPLSSKIIKHLKS</sequence>
<organism evidence="6 7">
    <name type="scientific">Polaribacter sejongensis</name>
    <dbReference type="NCBI Taxonomy" id="985043"/>
    <lineage>
        <taxon>Bacteria</taxon>
        <taxon>Pseudomonadati</taxon>
        <taxon>Bacteroidota</taxon>
        <taxon>Flavobacteriia</taxon>
        <taxon>Flavobacteriales</taxon>
        <taxon>Flavobacteriaceae</taxon>
    </lineage>
</organism>
<dbReference type="CDD" id="cd00340">
    <property type="entry name" value="GSH_Peroxidase"/>
    <property type="match status" value="1"/>
</dbReference>
<dbReference type="PROSITE" id="PS51355">
    <property type="entry name" value="GLUTATHIONE_PEROXID_3"/>
    <property type="match status" value="1"/>
</dbReference>
<dbReference type="GO" id="GO:0006979">
    <property type="term" value="P:response to oxidative stress"/>
    <property type="evidence" value="ECO:0007669"/>
    <property type="project" value="InterPro"/>
</dbReference>
<gene>
    <name evidence="6" type="ORF">QWY81_06945</name>
</gene>
<dbReference type="PANTHER" id="PTHR11592">
    <property type="entry name" value="GLUTATHIONE PEROXIDASE"/>
    <property type="match status" value="1"/>
</dbReference>
<evidence type="ECO:0000313" key="6">
    <source>
        <dbReference type="EMBL" id="MDN3619190.1"/>
    </source>
</evidence>
<reference evidence="6 7" key="1">
    <citation type="journal article" date="2014" name="Int. J. Syst. Evol. Microbiol.">
        <title>Complete genome sequence of Corynebacterium casei LMG S-19264T (=DSM 44701T), isolated from a smear-ripened cheese.</title>
        <authorList>
            <consortium name="US DOE Joint Genome Institute (JGI-PGF)"/>
            <person name="Walter F."/>
            <person name="Albersmeier A."/>
            <person name="Kalinowski J."/>
            <person name="Ruckert C."/>
        </authorList>
    </citation>
    <scope>NUCLEOTIDE SEQUENCE [LARGE SCALE GENOMIC DNA]</scope>
    <source>
        <strain evidence="6 7">CECT 8670</strain>
    </source>
</reference>
<proteinExistence type="inferred from homology"/>
<evidence type="ECO:0000256" key="3">
    <source>
        <dbReference type="ARBA" id="ARBA00023002"/>
    </source>
</evidence>